<reference evidence="1 2" key="1">
    <citation type="journal article" date="2018" name="Elife">
        <title>Discovery and characterization of a prevalent human gut bacterial enzyme sufficient for the inactivation of a family of plant toxins.</title>
        <authorList>
            <person name="Koppel N."/>
            <person name="Bisanz J.E."/>
            <person name="Pandelia M.E."/>
            <person name="Turnbaugh P.J."/>
            <person name="Balskus E.P."/>
        </authorList>
    </citation>
    <scope>NUCLEOTIDE SEQUENCE [LARGE SCALE GENOMIC DNA]</scope>
    <source>
        <strain evidence="1 2">16A</strain>
    </source>
</reference>
<evidence type="ECO:0000313" key="1">
    <source>
        <dbReference type="EMBL" id="RDC37644.1"/>
    </source>
</evidence>
<organism evidence="1 2">
    <name type="scientific">Eggerthella lenta</name>
    <name type="common">Eubacterium lentum</name>
    <dbReference type="NCBI Taxonomy" id="84112"/>
    <lineage>
        <taxon>Bacteria</taxon>
        <taxon>Bacillati</taxon>
        <taxon>Actinomycetota</taxon>
        <taxon>Coriobacteriia</taxon>
        <taxon>Eggerthellales</taxon>
        <taxon>Eggerthellaceae</taxon>
        <taxon>Eggerthella</taxon>
    </lineage>
</organism>
<proteinExistence type="predicted"/>
<evidence type="ECO:0000313" key="2">
    <source>
        <dbReference type="Proteomes" id="UP000253915"/>
    </source>
</evidence>
<dbReference type="Proteomes" id="UP000253915">
    <property type="component" value="Unassembled WGS sequence"/>
</dbReference>
<dbReference type="AlphaFoldDB" id="A0ABD7GIB7"/>
<name>A0ABD7GIB7_EGGLN</name>
<gene>
    <name evidence="1" type="ORF">C1853_09325</name>
</gene>
<dbReference type="EMBL" id="PPUQ01000011">
    <property type="protein sequence ID" value="RDC37644.1"/>
    <property type="molecule type" value="Genomic_DNA"/>
</dbReference>
<protein>
    <submittedName>
        <fullName evidence="1">Uncharacterized protein</fullName>
    </submittedName>
</protein>
<accession>A0ABD7GIB7</accession>
<comment type="caution">
    <text evidence="1">The sequence shown here is derived from an EMBL/GenBank/DDBJ whole genome shotgun (WGS) entry which is preliminary data.</text>
</comment>
<sequence>MAVKAAANVANGGYYLSFFQIRRVGDVAEVSGTNGYVVVIATVPAKFTRWGDGKSIILGGIETRSMMRGIGNAIKHAQQVSFERSAQNVSVSTVSDGATFSTSFDIDPLQFPYSVEGFKDGYSWDDCLERISGTGEPSADTAIDPYMIATACNAIKALAVQRGYRLSLHGEYGAIEFKMDNDDCIVQAVVMPIKDVA</sequence>